<keyword evidence="5" id="KW-1185">Reference proteome</keyword>
<feature type="compositionally biased region" description="Basic residues" evidence="1">
    <location>
        <begin position="592"/>
        <end position="608"/>
    </location>
</feature>
<dbReference type="SUPFAM" id="SSF50156">
    <property type="entry name" value="PDZ domain-like"/>
    <property type="match status" value="1"/>
</dbReference>
<accession>A0ABR1FTP1</accession>
<reference evidence="4 5" key="1">
    <citation type="submission" date="2024-03" db="EMBL/GenBank/DDBJ databases">
        <title>Aureococcus anophagefferens CCMP1851 and Kratosvirus quantuckense: Draft genome of a second virus-susceptible host strain in the model system.</title>
        <authorList>
            <person name="Chase E."/>
            <person name="Truchon A.R."/>
            <person name="Schepens W."/>
            <person name="Wilhelm S.W."/>
        </authorList>
    </citation>
    <scope>NUCLEOTIDE SEQUENCE [LARGE SCALE GENOMIC DNA]</scope>
    <source>
        <strain evidence="4 5">CCMP1851</strain>
    </source>
</reference>
<keyword evidence="2" id="KW-0812">Transmembrane</keyword>
<protein>
    <recommendedName>
        <fullName evidence="3">PDZ domain-containing protein</fullName>
    </recommendedName>
</protein>
<feature type="transmembrane region" description="Helical" evidence="2">
    <location>
        <begin position="274"/>
        <end position="293"/>
    </location>
</feature>
<evidence type="ECO:0000256" key="2">
    <source>
        <dbReference type="SAM" id="Phobius"/>
    </source>
</evidence>
<dbReference type="PROSITE" id="PS50106">
    <property type="entry name" value="PDZ"/>
    <property type="match status" value="1"/>
</dbReference>
<keyword evidence="2" id="KW-0472">Membrane</keyword>
<evidence type="ECO:0000256" key="1">
    <source>
        <dbReference type="SAM" id="MobiDB-lite"/>
    </source>
</evidence>
<keyword evidence="2" id="KW-1133">Transmembrane helix</keyword>
<dbReference type="Gene3D" id="2.30.42.10">
    <property type="match status" value="1"/>
</dbReference>
<feature type="region of interest" description="Disordered" evidence="1">
    <location>
        <begin position="339"/>
        <end position="375"/>
    </location>
</feature>
<comment type="caution">
    <text evidence="4">The sequence shown here is derived from an EMBL/GenBank/DDBJ whole genome shotgun (WGS) entry which is preliminary data.</text>
</comment>
<feature type="region of interest" description="Disordered" evidence="1">
    <location>
        <begin position="390"/>
        <end position="414"/>
    </location>
</feature>
<gene>
    <name evidence="4" type="ORF">SO694_00023424</name>
</gene>
<sequence length="608" mass="64533">MRRRVIWAPAWVAAAAAAGHRPSLRGGARGLEEDASCALDCVVGFCVARDSLGVCAYDVSWRESPSFQGDPVTQLNVYVGDAVSFAGDQDLVELPSAPSLEHCDFSPSAELASRADVQQGFAHTFDEAGSYYLASARGCDRGATLKVVVAPRKPGCHRHDGHDCHCHDEEKPIPCGSGGDAAFARELADVDARCGDYLASCSSGCAAAYRKAHQHLLECPDRAPRGEYAAVDAAGACHDPGRAPAYSDECALPYEIAVKDGNADKAAYQAAVDGVNLLILVAMLSFVCVVYELGMARYWIKRGDIKAADAEDPEHDADLAFGIIPPRGLRAAVSEFVFGPPPRDERLPTHDAPRKAGGYTSRADGREPKRAAAANRDLGAGVEMASLGAATRAASRRRPSAISPDKRSLVSAARRPSAAVKRNLISTVHVEVDGARLGLSFLPDGRVDSVMPGGETEAKGMRPGDRVVLVGSTSVTDKESVIGAIKAHTKRPMHLSVQRPFDPQALDYVEVEFDGPKLGISFGPDGRVDSPGRPVRLTVCRPCDPAEGIEYLCVDMTGEKLGLAFTPDGAIKGVQPGSEAAQKGIKAGDRLRGRHRRARRARRASSTP</sequence>
<feature type="region of interest" description="Disordered" evidence="1">
    <location>
        <begin position="573"/>
        <end position="608"/>
    </location>
</feature>
<dbReference type="InterPro" id="IPR001478">
    <property type="entry name" value="PDZ"/>
</dbReference>
<evidence type="ECO:0000313" key="5">
    <source>
        <dbReference type="Proteomes" id="UP001363151"/>
    </source>
</evidence>
<proteinExistence type="predicted"/>
<dbReference type="EMBL" id="JBBJCI010000230">
    <property type="protein sequence ID" value="KAK7238419.1"/>
    <property type="molecule type" value="Genomic_DNA"/>
</dbReference>
<feature type="domain" description="PDZ" evidence="3">
    <location>
        <begin position="425"/>
        <end position="481"/>
    </location>
</feature>
<evidence type="ECO:0000313" key="4">
    <source>
        <dbReference type="EMBL" id="KAK7238419.1"/>
    </source>
</evidence>
<dbReference type="InterPro" id="IPR036034">
    <property type="entry name" value="PDZ_sf"/>
</dbReference>
<organism evidence="4 5">
    <name type="scientific">Aureococcus anophagefferens</name>
    <name type="common">Harmful bloom alga</name>
    <dbReference type="NCBI Taxonomy" id="44056"/>
    <lineage>
        <taxon>Eukaryota</taxon>
        <taxon>Sar</taxon>
        <taxon>Stramenopiles</taxon>
        <taxon>Ochrophyta</taxon>
        <taxon>Pelagophyceae</taxon>
        <taxon>Pelagomonadales</taxon>
        <taxon>Pelagomonadaceae</taxon>
        <taxon>Aureococcus</taxon>
    </lineage>
</organism>
<evidence type="ECO:0000259" key="3">
    <source>
        <dbReference type="PROSITE" id="PS50106"/>
    </source>
</evidence>
<dbReference type="Proteomes" id="UP001363151">
    <property type="component" value="Unassembled WGS sequence"/>
</dbReference>
<feature type="compositionally biased region" description="Basic and acidic residues" evidence="1">
    <location>
        <begin position="342"/>
        <end position="354"/>
    </location>
</feature>
<name>A0ABR1FTP1_AURAN</name>